<organism evidence="8 9">
    <name type="scientific">Chelydra serpentina</name>
    <name type="common">Snapping turtle</name>
    <name type="synonym">Testudo serpentina</name>
    <dbReference type="NCBI Taxonomy" id="8475"/>
    <lineage>
        <taxon>Eukaryota</taxon>
        <taxon>Metazoa</taxon>
        <taxon>Chordata</taxon>
        <taxon>Craniata</taxon>
        <taxon>Vertebrata</taxon>
        <taxon>Euteleostomi</taxon>
        <taxon>Archelosauria</taxon>
        <taxon>Testudinata</taxon>
        <taxon>Testudines</taxon>
        <taxon>Cryptodira</taxon>
        <taxon>Durocryptodira</taxon>
        <taxon>Americhelydia</taxon>
        <taxon>Chelydroidea</taxon>
        <taxon>Chelydridae</taxon>
        <taxon>Chelydra</taxon>
    </lineage>
</organism>
<dbReference type="InterPro" id="IPR039670">
    <property type="entry name" value="NPC2-like"/>
</dbReference>
<dbReference type="InterPro" id="IPR014756">
    <property type="entry name" value="Ig_E-set"/>
</dbReference>
<dbReference type="InterPro" id="IPR003172">
    <property type="entry name" value="ML_dom"/>
</dbReference>
<dbReference type="PANTHER" id="PTHR11306:SF68">
    <property type="entry name" value="NPC INTRACELLULAR CHOLESTEROL TRANSPORTER 2"/>
    <property type="match status" value="1"/>
</dbReference>
<keyword evidence="4" id="KW-0964">Secreted</keyword>
<keyword evidence="6" id="KW-1015">Disulfide bond</keyword>
<dbReference type="InterPro" id="IPR033916">
    <property type="entry name" value="ML_Npc2-like"/>
</dbReference>
<evidence type="ECO:0000256" key="3">
    <source>
        <dbReference type="ARBA" id="ARBA00021477"/>
    </source>
</evidence>
<evidence type="ECO:0000256" key="4">
    <source>
        <dbReference type="ARBA" id="ARBA00022525"/>
    </source>
</evidence>
<comment type="similarity">
    <text evidence="2">Belongs to the NPC2 family.</text>
</comment>
<dbReference type="FunFam" id="2.60.40.770:FF:000001">
    <property type="entry name" value="NPC intracellular cholesterol transporter 2"/>
    <property type="match status" value="1"/>
</dbReference>
<keyword evidence="5" id="KW-0732">Signal</keyword>
<dbReference type="GO" id="GO:0032367">
    <property type="term" value="P:intracellular cholesterol transport"/>
    <property type="evidence" value="ECO:0007669"/>
    <property type="project" value="InterPro"/>
</dbReference>
<dbReference type="PANTHER" id="PTHR11306">
    <property type="entry name" value="NIEMANN PICK TYPE C2 PROTEIN NPC2-RELATED"/>
    <property type="match status" value="1"/>
</dbReference>
<sequence length="153" mass="16705">MPAGTMLALTVALLLALGSVARAEPLRFVDCGSKDGSITEVNVSPCPTQPCQLQKGTSYSVNVTFSSKIESQGSKAKVYGEMLHVDVPFPIPEPDGCKSGIQCPIEKGHSYSYLNKLPVKSEYPSIKLIVKWELIDDQNEMLFCWKIPVQITS</sequence>
<dbReference type="SUPFAM" id="SSF81296">
    <property type="entry name" value="E set domains"/>
    <property type="match status" value="1"/>
</dbReference>
<evidence type="ECO:0000256" key="7">
    <source>
        <dbReference type="ARBA" id="ARBA00032516"/>
    </source>
</evidence>
<evidence type="ECO:0000256" key="2">
    <source>
        <dbReference type="ARBA" id="ARBA00006370"/>
    </source>
</evidence>
<name>A0A8C3RJG5_CHESE</name>
<dbReference type="CDD" id="cd00916">
    <property type="entry name" value="Npc2_like"/>
    <property type="match status" value="1"/>
</dbReference>
<evidence type="ECO:0000313" key="8">
    <source>
        <dbReference type="Ensembl" id="ENSCSRP00000000689.1"/>
    </source>
</evidence>
<dbReference type="GO" id="GO:0015485">
    <property type="term" value="F:cholesterol binding"/>
    <property type="evidence" value="ECO:0007669"/>
    <property type="project" value="TreeGrafter"/>
</dbReference>
<dbReference type="SMART" id="SM00737">
    <property type="entry name" value="ML"/>
    <property type="match status" value="1"/>
</dbReference>
<evidence type="ECO:0000256" key="6">
    <source>
        <dbReference type="ARBA" id="ARBA00023157"/>
    </source>
</evidence>
<evidence type="ECO:0000313" key="9">
    <source>
        <dbReference type="Proteomes" id="UP000694403"/>
    </source>
</evidence>
<dbReference type="Ensembl" id="ENSCSRT00000000708.1">
    <property type="protein sequence ID" value="ENSCSRP00000000689.1"/>
    <property type="gene ID" value="ENSCSRG00000000570.1"/>
</dbReference>
<proteinExistence type="inferred from homology"/>
<dbReference type="Proteomes" id="UP000694403">
    <property type="component" value="Unplaced"/>
</dbReference>
<dbReference type="GO" id="GO:0033344">
    <property type="term" value="P:cholesterol efflux"/>
    <property type="evidence" value="ECO:0007669"/>
    <property type="project" value="TreeGrafter"/>
</dbReference>
<comment type="subcellular location">
    <subcellularLocation>
        <location evidence="1">Secreted</location>
    </subcellularLocation>
</comment>
<dbReference type="Gene3D" id="2.60.40.770">
    <property type="match status" value="1"/>
</dbReference>
<reference evidence="8" key="2">
    <citation type="submission" date="2025-09" db="UniProtKB">
        <authorList>
            <consortium name="Ensembl"/>
        </authorList>
    </citation>
    <scope>IDENTIFICATION</scope>
</reference>
<dbReference type="OrthoDB" id="6489092at2759"/>
<protein>
    <recommendedName>
        <fullName evidence="3">NPC intracellular cholesterol transporter 2</fullName>
    </recommendedName>
    <alternativeName>
        <fullName evidence="7">Epididymal secretory protein E1</fullName>
    </alternativeName>
</protein>
<dbReference type="AlphaFoldDB" id="A0A8C3RJG5"/>
<reference evidence="8" key="1">
    <citation type="submission" date="2025-08" db="UniProtKB">
        <authorList>
            <consortium name="Ensembl"/>
        </authorList>
    </citation>
    <scope>IDENTIFICATION</scope>
</reference>
<accession>A0A8C3RJG5</accession>
<dbReference type="GO" id="GO:0005576">
    <property type="term" value="C:extracellular region"/>
    <property type="evidence" value="ECO:0007669"/>
    <property type="project" value="UniProtKB-SubCell"/>
</dbReference>
<evidence type="ECO:0000256" key="5">
    <source>
        <dbReference type="ARBA" id="ARBA00022729"/>
    </source>
</evidence>
<keyword evidence="9" id="KW-1185">Reference proteome</keyword>
<dbReference type="Pfam" id="PF02221">
    <property type="entry name" value="E1_DerP2_DerF2"/>
    <property type="match status" value="1"/>
</dbReference>
<evidence type="ECO:0000256" key="1">
    <source>
        <dbReference type="ARBA" id="ARBA00004613"/>
    </source>
</evidence>